<dbReference type="AlphaFoldDB" id="A0A7G8YRH0"/>
<dbReference type="InterPro" id="IPR006315">
    <property type="entry name" value="OM_autotransptr_brl_dom"/>
</dbReference>
<dbReference type="InterPro" id="IPR005546">
    <property type="entry name" value="Autotransporte_beta"/>
</dbReference>
<evidence type="ECO:0000313" key="4">
    <source>
        <dbReference type="Proteomes" id="UP000515277"/>
    </source>
</evidence>
<dbReference type="Gene3D" id="2.40.128.130">
    <property type="entry name" value="Autotransporter beta-domain"/>
    <property type="match status" value="1"/>
</dbReference>
<dbReference type="InterPro" id="IPR036709">
    <property type="entry name" value="Autotransporte_beta_dom_sf"/>
</dbReference>
<evidence type="ECO:0000313" key="3">
    <source>
        <dbReference type="EMBL" id="QNH78268.1"/>
    </source>
</evidence>
<proteinExistence type="predicted"/>
<evidence type="ECO:0000256" key="1">
    <source>
        <dbReference type="SAM" id="SignalP"/>
    </source>
</evidence>
<protein>
    <submittedName>
        <fullName evidence="3">Autotransporter domain-containing protein</fullName>
    </submittedName>
</protein>
<dbReference type="RefSeq" id="WP_179596997.1">
    <property type="nucleotide sequence ID" value="NZ_CP060201.1"/>
</dbReference>
<name>A0A7G8YRH0_9PSED</name>
<dbReference type="SUPFAM" id="SSF103515">
    <property type="entry name" value="Autotransporter"/>
    <property type="match status" value="1"/>
</dbReference>
<dbReference type="PROSITE" id="PS51208">
    <property type="entry name" value="AUTOTRANSPORTER"/>
    <property type="match status" value="1"/>
</dbReference>
<feature type="chain" id="PRO_5030163674" evidence="1">
    <location>
        <begin position="25"/>
        <end position="865"/>
    </location>
</feature>
<feature type="signal peptide" evidence="1">
    <location>
        <begin position="1"/>
        <end position="24"/>
    </location>
</feature>
<reference evidence="4" key="1">
    <citation type="journal article" date="2020" name="Microbiol. Resour. Announc.">
        <title>Complete genome sequences of four natural Pseudomonas isolates that catabolize a wide range of aromatic compounds relevant to lignin valorization.</title>
        <authorList>
            <person name="Hatmaker E.A."/>
            <person name="Presley G."/>
            <person name="Cannon O."/>
            <person name="Guss A.M."/>
            <person name="Elkins J.G."/>
        </authorList>
    </citation>
    <scope>NUCLEOTIDE SEQUENCE [LARGE SCALE GENOMIC DNA]</scope>
    <source>
        <strain evidence="4">H1F5C</strain>
    </source>
</reference>
<gene>
    <name evidence="3" type="ORF">GGI48_03510</name>
</gene>
<evidence type="ECO:0000259" key="2">
    <source>
        <dbReference type="PROSITE" id="PS51208"/>
    </source>
</evidence>
<dbReference type="SMART" id="SM00869">
    <property type="entry name" value="Autotransporter"/>
    <property type="match status" value="1"/>
</dbReference>
<dbReference type="GO" id="GO:0019867">
    <property type="term" value="C:outer membrane"/>
    <property type="evidence" value="ECO:0007669"/>
    <property type="project" value="InterPro"/>
</dbReference>
<keyword evidence="1" id="KW-0732">Signal</keyword>
<sequence length="865" mass="89441">MQSKGFHKSLIALMVGAIGTQAAAVEFNLGLGQNSWTDESFSESVTLSGQVTKTEPAAPQVPGGVAGATFIRTDIQGSLINRADITFDGVTNARGLEIDSFGANPSATGGFISGDVRQDGKLTFINARNVNGFEIGGATIGASVINSGSITITAQDNPAFTPNLEGMFVNRATVMGDVANTGTIDVSGDEAIGLILDASALQPIFIGGKLLNSGSIRVNGAESNAMDIETNTSALKIENSGLMSATGKDASSIVFYDGTVDYLLNTGTIEGKGTNAAAIDLRGATFTQTSAAGARGIINRGTILADGVAISVSATEQTSPLEINQQAGEIRSNSGIAINGANLAQLNWTGGQITGDLLDLTSINIAGQASFNGQRMVGPLSISSGSLNLATQGTTLTGDLSVSNGAGIDMRLTDSVLPGTPYLTVNGTATFAQDSKLTLSANPGEFQAPAAGTRYTLVKASSVQNNGLSVASQSALLDVLSYTADAQTVSAEVGLKSDQQVQQALLAQGSDPTTATVVNTLKNQILGRLSESDPVFQALATQSSAAGLAAQGERLKPDVNRGVLDTTVAAQNQVNSAIFSRLDRQPGSVLGSAPSHDHGVWVQGLSSDLDQDRRDHRNGYSANSSGVVVGVDGKVSPTTTLGVAYAYHNANIHSDLNNKTDVQGNALALYGNWALQNWFVDGSLGYGHNENDSKRHVAGTTAKGSYDSNLLSMSLLGGYTFTLSDNALLEPRVAARYANVRMQGFKEHGSSAALDNGSQRYEIGELGAGLRLAGSWPLAQGRLEPEASLMTYHDVIGDRVAQTSSFVLGSSSFTVTGASVARDRYEAAVGLNYAVSSLVIGASYNYQARSGFDANGMTLKASYAF</sequence>
<accession>A0A7G8YRH0</accession>
<dbReference type="Pfam" id="PF03797">
    <property type="entry name" value="Autotransporter"/>
    <property type="match status" value="1"/>
</dbReference>
<dbReference type="Proteomes" id="UP000515277">
    <property type="component" value="Chromosome"/>
</dbReference>
<dbReference type="NCBIfam" id="TIGR01414">
    <property type="entry name" value="autotrans_barl"/>
    <property type="match status" value="1"/>
</dbReference>
<feature type="domain" description="Autotransporter" evidence="2">
    <location>
        <begin position="593"/>
        <end position="865"/>
    </location>
</feature>
<dbReference type="EMBL" id="CP060201">
    <property type="protein sequence ID" value="QNH78268.1"/>
    <property type="molecule type" value="Genomic_DNA"/>
</dbReference>
<organism evidence="3 4">
    <name type="scientific">Pseudomonas protegens</name>
    <dbReference type="NCBI Taxonomy" id="380021"/>
    <lineage>
        <taxon>Bacteria</taxon>
        <taxon>Pseudomonadati</taxon>
        <taxon>Pseudomonadota</taxon>
        <taxon>Gammaproteobacteria</taxon>
        <taxon>Pseudomonadales</taxon>
        <taxon>Pseudomonadaceae</taxon>
        <taxon>Pseudomonas</taxon>
    </lineage>
</organism>